<proteinExistence type="predicted"/>
<sequence>MVRPSGRQRKWATKRARRCVGMISMSFGGCGDLGIFLAITGQVLRYDVLPTSGFLISRNQRVKAELS</sequence>
<evidence type="ECO:0000313" key="2">
    <source>
        <dbReference type="EMBL" id="KAK2067111.1"/>
    </source>
</evidence>
<protein>
    <submittedName>
        <fullName evidence="2">Uncharacterized protein</fullName>
    </submittedName>
</protein>
<accession>A0AAD9MBN5</accession>
<keyword evidence="1" id="KW-0472">Membrane</keyword>
<evidence type="ECO:0000313" key="3">
    <source>
        <dbReference type="Proteomes" id="UP001217918"/>
    </source>
</evidence>
<keyword evidence="3" id="KW-1185">Reference proteome</keyword>
<evidence type="ECO:0000256" key="1">
    <source>
        <dbReference type="SAM" id="Phobius"/>
    </source>
</evidence>
<dbReference type="PROSITE" id="PS51257">
    <property type="entry name" value="PROKAR_LIPOPROTEIN"/>
    <property type="match status" value="1"/>
</dbReference>
<dbReference type="Proteomes" id="UP001217918">
    <property type="component" value="Unassembled WGS sequence"/>
</dbReference>
<keyword evidence="1" id="KW-0812">Transmembrane</keyword>
<organism evidence="2 3">
    <name type="scientific">Phyllachora maydis</name>
    <dbReference type="NCBI Taxonomy" id="1825666"/>
    <lineage>
        <taxon>Eukaryota</taxon>
        <taxon>Fungi</taxon>
        <taxon>Dikarya</taxon>
        <taxon>Ascomycota</taxon>
        <taxon>Pezizomycotina</taxon>
        <taxon>Sordariomycetes</taxon>
        <taxon>Sordariomycetidae</taxon>
        <taxon>Phyllachorales</taxon>
        <taxon>Phyllachoraceae</taxon>
        <taxon>Phyllachora</taxon>
    </lineage>
</organism>
<feature type="transmembrane region" description="Helical" evidence="1">
    <location>
        <begin position="20"/>
        <end position="44"/>
    </location>
</feature>
<dbReference type="EMBL" id="JAQQPM010000001">
    <property type="protein sequence ID" value="KAK2067111.1"/>
    <property type="molecule type" value="Genomic_DNA"/>
</dbReference>
<name>A0AAD9MBN5_9PEZI</name>
<gene>
    <name evidence="2" type="ORF">P8C59_000873</name>
</gene>
<reference evidence="2" key="1">
    <citation type="journal article" date="2023" name="Mol. Plant Microbe Interact.">
        <title>Elucidating the Obligate Nature and Biological Capacity of an Invasive Fungal Corn Pathogen.</title>
        <authorList>
            <person name="MacCready J.S."/>
            <person name="Roggenkamp E.M."/>
            <person name="Gdanetz K."/>
            <person name="Chilvers M.I."/>
        </authorList>
    </citation>
    <scope>NUCLEOTIDE SEQUENCE</scope>
    <source>
        <strain evidence="2">PM02</strain>
    </source>
</reference>
<keyword evidence="1" id="KW-1133">Transmembrane helix</keyword>
<comment type="caution">
    <text evidence="2">The sequence shown here is derived from an EMBL/GenBank/DDBJ whole genome shotgun (WGS) entry which is preliminary data.</text>
</comment>
<dbReference type="AlphaFoldDB" id="A0AAD9MBN5"/>